<dbReference type="CDD" id="cd03358">
    <property type="entry name" value="LbH_WxcM_N_like"/>
    <property type="match status" value="1"/>
</dbReference>
<dbReference type="InterPro" id="IPR011004">
    <property type="entry name" value="Trimer_LpxA-like_sf"/>
</dbReference>
<dbReference type="SUPFAM" id="SSF51161">
    <property type="entry name" value="Trimeric LpxA-like enzymes"/>
    <property type="match status" value="1"/>
</dbReference>
<dbReference type="PROSITE" id="PS00101">
    <property type="entry name" value="HEXAPEP_TRANSFERASES"/>
    <property type="match status" value="1"/>
</dbReference>
<feature type="region of interest" description="Disordered" evidence="3">
    <location>
        <begin position="1"/>
        <end position="20"/>
    </location>
</feature>
<dbReference type="Pfam" id="PF00132">
    <property type="entry name" value="Hexapep"/>
    <property type="match status" value="1"/>
</dbReference>
<dbReference type="GO" id="GO:0016740">
    <property type="term" value="F:transferase activity"/>
    <property type="evidence" value="ECO:0007669"/>
    <property type="project" value="UniProtKB-KW"/>
</dbReference>
<gene>
    <name evidence="4" type="ORF">JF922_23275</name>
</gene>
<protein>
    <submittedName>
        <fullName evidence="4">N-acetyltransferase</fullName>
    </submittedName>
</protein>
<comment type="caution">
    <text evidence="4">The sequence shown here is derived from an EMBL/GenBank/DDBJ whole genome shotgun (WGS) entry which is preliminary data.</text>
</comment>
<keyword evidence="1" id="KW-0808">Transferase</keyword>
<evidence type="ECO:0000256" key="3">
    <source>
        <dbReference type="SAM" id="MobiDB-lite"/>
    </source>
</evidence>
<dbReference type="PANTHER" id="PTHR43300">
    <property type="entry name" value="ACETYLTRANSFERASE"/>
    <property type="match status" value="1"/>
</dbReference>
<dbReference type="Gene3D" id="2.160.10.10">
    <property type="entry name" value="Hexapeptide repeat proteins"/>
    <property type="match status" value="1"/>
</dbReference>
<dbReference type="InterPro" id="IPR001451">
    <property type="entry name" value="Hexapep"/>
</dbReference>
<organism evidence="4 5">
    <name type="scientific">Candidatus Nephthysia bennettiae</name>
    <dbReference type="NCBI Taxonomy" id="3127016"/>
    <lineage>
        <taxon>Bacteria</taxon>
        <taxon>Bacillati</taxon>
        <taxon>Candidatus Dormiibacterota</taxon>
        <taxon>Candidatus Dormibacteria</taxon>
        <taxon>Candidatus Dormibacterales</taxon>
        <taxon>Candidatus Dormibacteraceae</taxon>
        <taxon>Candidatus Nephthysia</taxon>
    </lineage>
</organism>
<name>A0A934NBF0_9BACT</name>
<dbReference type="PANTHER" id="PTHR43300:SF4">
    <property type="entry name" value="ACYL-[ACYL-CARRIER-PROTEIN]--UDP-N-ACETYLGLUCOSAMINE O-ACYLTRANSFERASE"/>
    <property type="match status" value="1"/>
</dbReference>
<keyword evidence="5" id="KW-1185">Reference proteome</keyword>
<evidence type="ECO:0000313" key="5">
    <source>
        <dbReference type="Proteomes" id="UP000612893"/>
    </source>
</evidence>
<dbReference type="InterPro" id="IPR018357">
    <property type="entry name" value="Hexapep_transf_CS"/>
</dbReference>
<evidence type="ECO:0000256" key="1">
    <source>
        <dbReference type="ARBA" id="ARBA00022679"/>
    </source>
</evidence>
<dbReference type="InterPro" id="IPR050179">
    <property type="entry name" value="Trans_hexapeptide_repeat"/>
</dbReference>
<keyword evidence="2" id="KW-0677">Repeat</keyword>
<proteinExistence type="predicted"/>
<evidence type="ECO:0000313" key="4">
    <source>
        <dbReference type="EMBL" id="MBJ7600978.1"/>
    </source>
</evidence>
<dbReference type="Pfam" id="PF14602">
    <property type="entry name" value="Hexapep_2"/>
    <property type="match status" value="1"/>
</dbReference>
<evidence type="ECO:0000256" key="2">
    <source>
        <dbReference type="ARBA" id="ARBA00022737"/>
    </source>
</evidence>
<sequence>MSIDPGGREGVTIHPSAEVSEHARIGPGTRVWNEAQVREGAVVGAQCILGKGTYIDFGVHVGDRCKLENGAFVFHGFTLQDAVFVGPGAMLLNDHAPRATNPGGMPKTAVDWTVSGGLVEHGASVGGGAVILPGVRIGRYALVGAGAVVTRDVPPHGIVYGNPARLHGLVCECGQPLRITVETALETDTEIRCESCGRITRTEREWLRSAL</sequence>
<dbReference type="AlphaFoldDB" id="A0A934NBF0"/>
<reference evidence="4" key="1">
    <citation type="submission" date="2020-10" db="EMBL/GenBank/DDBJ databases">
        <title>Ca. Dormibacterota MAGs.</title>
        <authorList>
            <person name="Montgomery K."/>
        </authorList>
    </citation>
    <scope>NUCLEOTIDE SEQUENCE [LARGE SCALE GENOMIC DNA]</scope>
    <source>
        <strain evidence="4">SC8812_S17_10</strain>
    </source>
</reference>
<accession>A0A934NBF0</accession>
<dbReference type="EMBL" id="JAEKNR010000231">
    <property type="protein sequence ID" value="MBJ7600978.1"/>
    <property type="molecule type" value="Genomic_DNA"/>
</dbReference>
<dbReference type="Proteomes" id="UP000612893">
    <property type="component" value="Unassembled WGS sequence"/>
</dbReference>